<feature type="region of interest" description="Disordered" evidence="1">
    <location>
        <begin position="68"/>
        <end position="148"/>
    </location>
</feature>
<dbReference type="EMBL" id="CADCVS010000194">
    <property type="protein sequence ID" value="CAA9490545.1"/>
    <property type="molecule type" value="Genomic_DNA"/>
</dbReference>
<feature type="non-terminal residue" evidence="2">
    <location>
        <position position="1"/>
    </location>
</feature>
<evidence type="ECO:0000256" key="1">
    <source>
        <dbReference type="SAM" id="MobiDB-lite"/>
    </source>
</evidence>
<feature type="compositionally biased region" description="Pro residues" evidence="1">
    <location>
        <begin position="137"/>
        <end position="148"/>
    </location>
</feature>
<protein>
    <submittedName>
        <fullName evidence="2">Uncharacterized protein</fullName>
    </submittedName>
</protein>
<accession>A0A6J4SD80</accession>
<sequence>GARGHPAPGRNEPRRRHPGTGARDVPDLRLRDLGPEVLERDGAPRRSGSASLVVPLGRLVARAQAQLRGLPAVRDPARGRRRDRRLPRGRHDGLDRRADRRGDRARGLVRRSDPDHPLQPAQGARAAAPARGARHPPGAPPSPVGEAI</sequence>
<feature type="compositionally biased region" description="Basic and acidic residues" evidence="1">
    <location>
        <begin position="89"/>
        <end position="116"/>
    </location>
</feature>
<feature type="compositionally biased region" description="Basic and acidic residues" evidence="1">
    <location>
        <begin position="24"/>
        <end position="44"/>
    </location>
</feature>
<feature type="region of interest" description="Disordered" evidence="1">
    <location>
        <begin position="1"/>
        <end position="55"/>
    </location>
</feature>
<feature type="non-terminal residue" evidence="2">
    <location>
        <position position="148"/>
    </location>
</feature>
<feature type="compositionally biased region" description="Low complexity" evidence="1">
    <location>
        <begin position="118"/>
        <end position="131"/>
    </location>
</feature>
<evidence type="ECO:0000313" key="2">
    <source>
        <dbReference type="EMBL" id="CAA9490545.1"/>
    </source>
</evidence>
<organism evidence="2">
    <name type="scientific">uncultured Solirubrobacteraceae bacterium</name>
    <dbReference type="NCBI Taxonomy" id="1162706"/>
    <lineage>
        <taxon>Bacteria</taxon>
        <taxon>Bacillati</taxon>
        <taxon>Actinomycetota</taxon>
        <taxon>Thermoleophilia</taxon>
        <taxon>Solirubrobacterales</taxon>
        <taxon>Solirubrobacteraceae</taxon>
        <taxon>environmental samples</taxon>
    </lineage>
</organism>
<name>A0A6J4SD80_9ACTN</name>
<feature type="compositionally biased region" description="Basic residues" evidence="1">
    <location>
        <begin position="79"/>
        <end position="88"/>
    </location>
</feature>
<dbReference type="AlphaFoldDB" id="A0A6J4SD80"/>
<reference evidence="2" key="1">
    <citation type="submission" date="2020-02" db="EMBL/GenBank/DDBJ databases">
        <authorList>
            <person name="Meier V. D."/>
        </authorList>
    </citation>
    <scope>NUCLEOTIDE SEQUENCE</scope>
    <source>
        <strain evidence="2">AVDCRST_MAG30</strain>
    </source>
</reference>
<proteinExistence type="predicted"/>
<gene>
    <name evidence="2" type="ORF">AVDCRST_MAG30-1337</name>
</gene>